<organism evidence="2 3">
    <name type="scientific">Fulvivirga marina</name>
    <dbReference type="NCBI Taxonomy" id="2494733"/>
    <lineage>
        <taxon>Bacteria</taxon>
        <taxon>Pseudomonadati</taxon>
        <taxon>Bacteroidota</taxon>
        <taxon>Cytophagia</taxon>
        <taxon>Cytophagales</taxon>
        <taxon>Fulvivirgaceae</taxon>
        <taxon>Fulvivirga</taxon>
    </lineage>
</organism>
<gene>
    <name evidence="2" type="ORF">JMN32_21990</name>
</gene>
<evidence type="ECO:0000313" key="2">
    <source>
        <dbReference type="EMBL" id="MBL6448998.1"/>
    </source>
</evidence>
<evidence type="ECO:0000256" key="1">
    <source>
        <dbReference type="SAM" id="SignalP"/>
    </source>
</evidence>
<dbReference type="RefSeq" id="WP_202858533.1">
    <property type="nucleotide sequence ID" value="NZ_JAEUGD010000066.1"/>
</dbReference>
<dbReference type="EMBL" id="JAEUGD010000066">
    <property type="protein sequence ID" value="MBL6448998.1"/>
    <property type="molecule type" value="Genomic_DNA"/>
</dbReference>
<name>A0A937KGA6_9BACT</name>
<dbReference type="AlphaFoldDB" id="A0A937KGA6"/>
<evidence type="ECO:0008006" key="4">
    <source>
        <dbReference type="Google" id="ProtNLM"/>
    </source>
</evidence>
<proteinExistence type="predicted"/>
<evidence type="ECO:0000313" key="3">
    <source>
        <dbReference type="Proteomes" id="UP000614216"/>
    </source>
</evidence>
<keyword evidence="1" id="KW-0732">Signal</keyword>
<dbReference type="Proteomes" id="UP000614216">
    <property type="component" value="Unassembled WGS sequence"/>
</dbReference>
<feature type="signal peptide" evidence="1">
    <location>
        <begin position="1"/>
        <end position="17"/>
    </location>
</feature>
<protein>
    <recommendedName>
        <fullName evidence="4">Lipoprotein</fullName>
    </recommendedName>
</protein>
<reference evidence="2" key="1">
    <citation type="submission" date="2021-01" db="EMBL/GenBank/DDBJ databases">
        <title>Fulvivirga kasyanovii gen. nov., sp nov., a novel member of the phylum Bacteroidetes isolated from seawater in a mussel farm.</title>
        <authorList>
            <person name="Zhao L.-H."/>
            <person name="Wang Z.-J."/>
        </authorList>
    </citation>
    <scope>NUCLEOTIDE SEQUENCE</scope>
    <source>
        <strain evidence="2">29W222</strain>
    </source>
</reference>
<accession>A0A937KGA6</accession>
<comment type="caution">
    <text evidence="2">The sequence shown here is derived from an EMBL/GenBank/DDBJ whole genome shotgun (WGS) entry which is preliminary data.</text>
</comment>
<keyword evidence="3" id="KW-1185">Reference proteome</keyword>
<feature type="chain" id="PRO_5037255001" description="Lipoprotein" evidence="1">
    <location>
        <begin position="18"/>
        <end position="380"/>
    </location>
</feature>
<sequence length="380" mass="44059">MKKIYFLLLLFAPLLLTDCTSGKKAFEQGDYYQAVLKAVNRLRQKPDHKKSKETLRRGYPLALETIENSASNSLASNAPFKYRDALRKYQQVNVMYEEIRRSPGALRVIHNPKNYYDKLPELKERAANESYEAGITALNRQTREDAKTAYFLFKDVQDYVPGYKDVLNKIEEAHFIATLKVVVEQIPVHSRFRLSAAFFQDKIEEYLHSQYRSNQFVRFYTPLEADKEKLPYVDQYLRLEFDEFTVGETHVIKETETFSRDSVKVGSVEVDGEKIDAYGTVTAKLTTWKKEVISKGIFSMRVFDAQSDAVLSHKKFNGEFVWFSKWGTFSGDDRALSKDQLDICNNSEVPPPPPQDMFIEFTKPIYDQLTSAVNSFYSRY</sequence>